<feature type="non-terminal residue" evidence="6">
    <location>
        <position position="1"/>
    </location>
</feature>
<dbReference type="GO" id="GO:0000462">
    <property type="term" value="P:maturation of SSU-rRNA from tricistronic rRNA transcript (SSU-rRNA, 5.8S rRNA, LSU-rRNA)"/>
    <property type="evidence" value="ECO:0007669"/>
    <property type="project" value="TreeGrafter"/>
</dbReference>
<protein>
    <submittedName>
        <fullName evidence="6">WD repeat-containing protein 43</fullName>
    </submittedName>
</protein>
<dbReference type="InterPro" id="IPR007148">
    <property type="entry name" value="SSU_processome_Utp12"/>
</dbReference>
<gene>
    <name evidence="6" type="primary">WDR43</name>
    <name evidence="6" type="ORF">H4R26_006232</name>
</gene>
<evidence type="ECO:0000256" key="2">
    <source>
        <dbReference type="ARBA" id="ARBA00023242"/>
    </source>
</evidence>
<feature type="region of interest" description="Disordered" evidence="4">
    <location>
        <begin position="235"/>
        <end position="321"/>
    </location>
</feature>
<evidence type="ECO:0000313" key="7">
    <source>
        <dbReference type="Proteomes" id="UP001150907"/>
    </source>
</evidence>
<proteinExistence type="inferred from homology"/>
<evidence type="ECO:0000313" key="6">
    <source>
        <dbReference type="EMBL" id="KAJ1995790.1"/>
    </source>
</evidence>
<accession>A0A9W8EFU6</accession>
<keyword evidence="7" id="KW-1185">Reference proteome</keyword>
<feature type="non-terminal residue" evidence="6">
    <location>
        <position position="321"/>
    </location>
</feature>
<feature type="region of interest" description="Disordered" evidence="4">
    <location>
        <begin position="211"/>
        <end position="230"/>
    </location>
</feature>
<dbReference type="EMBL" id="JANBQF010001857">
    <property type="protein sequence ID" value="KAJ1995790.1"/>
    <property type="molecule type" value="Genomic_DNA"/>
</dbReference>
<keyword evidence="2" id="KW-0539">Nucleus</keyword>
<evidence type="ECO:0000256" key="4">
    <source>
        <dbReference type="SAM" id="MobiDB-lite"/>
    </source>
</evidence>
<dbReference type="AlphaFoldDB" id="A0A9W8EFU6"/>
<evidence type="ECO:0000256" key="1">
    <source>
        <dbReference type="ARBA" id="ARBA00004123"/>
    </source>
</evidence>
<dbReference type="PANTHER" id="PTHR44267">
    <property type="entry name" value="WD REPEAT-CONTAINING PROTEIN 43"/>
    <property type="match status" value="1"/>
</dbReference>
<organism evidence="6 7">
    <name type="scientific">Coemansia thaxteri</name>
    <dbReference type="NCBI Taxonomy" id="2663907"/>
    <lineage>
        <taxon>Eukaryota</taxon>
        <taxon>Fungi</taxon>
        <taxon>Fungi incertae sedis</taxon>
        <taxon>Zoopagomycota</taxon>
        <taxon>Kickxellomycotina</taxon>
        <taxon>Kickxellomycetes</taxon>
        <taxon>Kickxellales</taxon>
        <taxon>Kickxellaceae</taxon>
        <taxon>Coemansia</taxon>
    </lineage>
</organism>
<comment type="subcellular location">
    <subcellularLocation>
        <location evidence="1">Nucleus</location>
    </subcellularLocation>
</comment>
<comment type="caution">
    <text evidence="6">The sequence shown here is derived from an EMBL/GenBank/DDBJ whole genome shotgun (WGS) entry which is preliminary data.</text>
</comment>
<reference evidence="6" key="1">
    <citation type="submission" date="2022-07" db="EMBL/GenBank/DDBJ databases">
        <title>Phylogenomic reconstructions and comparative analyses of Kickxellomycotina fungi.</title>
        <authorList>
            <person name="Reynolds N.K."/>
            <person name="Stajich J.E."/>
            <person name="Barry K."/>
            <person name="Grigoriev I.V."/>
            <person name="Crous P."/>
            <person name="Smith M.E."/>
        </authorList>
    </citation>
    <scope>NUCLEOTIDE SEQUENCE</scope>
    <source>
        <strain evidence="6">IMI 214461</strain>
    </source>
</reference>
<dbReference type="Pfam" id="PF04003">
    <property type="entry name" value="Utp12"/>
    <property type="match status" value="1"/>
</dbReference>
<dbReference type="GO" id="GO:0005730">
    <property type="term" value="C:nucleolus"/>
    <property type="evidence" value="ECO:0007669"/>
    <property type="project" value="TreeGrafter"/>
</dbReference>
<name>A0A9W8EFU6_9FUNG</name>
<feature type="compositionally biased region" description="Low complexity" evidence="4">
    <location>
        <begin position="309"/>
        <end position="321"/>
    </location>
</feature>
<dbReference type="PANTHER" id="PTHR44267:SF1">
    <property type="entry name" value="WD REPEAT-CONTAINING PROTEIN 43"/>
    <property type="match status" value="1"/>
</dbReference>
<evidence type="ECO:0000259" key="5">
    <source>
        <dbReference type="Pfam" id="PF04003"/>
    </source>
</evidence>
<sequence>LHRQPHAALIRNAADADAAITHVYSEVGATVTSPATEAARAAAQIPPPVTPSLADRMRQLTVATPGAGPASSASNAAVTSRLPAGTLVRVLVQSLHTADQVMLDSVLDNSARSLVVRDTVLGLPPAYVLPLLQQLLSRFHASPAGAVRLLPWIRNTLAMHSAYLTSIPSLVPQLAGFYHAIEARLETHRRLLKLSGRLELANIQIRARAHHQEQEKAAANSTQKQAAMDPINVYRESDDEDEDEDDDTARRASTEPPTPVWQAEESTDDEQLSSGAENAAEDDQWSEDDDEDDEDKEMDSGEPSDSDDGTSSSGMETSGEE</sequence>
<dbReference type="InterPro" id="IPR052414">
    <property type="entry name" value="U3_snoRNA-assoc_WDR"/>
</dbReference>
<evidence type="ECO:0000256" key="3">
    <source>
        <dbReference type="ARBA" id="ARBA00038335"/>
    </source>
</evidence>
<dbReference type="Proteomes" id="UP001150907">
    <property type="component" value="Unassembled WGS sequence"/>
</dbReference>
<dbReference type="OrthoDB" id="30195at2759"/>
<feature type="compositionally biased region" description="Acidic residues" evidence="4">
    <location>
        <begin position="279"/>
        <end position="308"/>
    </location>
</feature>
<comment type="similarity">
    <text evidence="3">Belongs to the UTP5 family.</text>
</comment>
<feature type="domain" description="Small-subunit processome Utp12" evidence="5">
    <location>
        <begin position="99"/>
        <end position="200"/>
    </location>
</feature>
<feature type="compositionally biased region" description="Acidic residues" evidence="4">
    <location>
        <begin position="237"/>
        <end position="247"/>
    </location>
</feature>